<dbReference type="SUPFAM" id="SSF111369">
    <property type="entry name" value="HlyD-like secretion proteins"/>
    <property type="match status" value="1"/>
</dbReference>
<feature type="domain" description="CusB-like beta-barrel" evidence="3">
    <location>
        <begin position="216"/>
        <end position="284"/>
    </location>
</feature>
<dbReference type="NCBIfam" id="TIGR01730">
    <property type="entry name" value="RND_mfp"/>
    <property type="match status" value="1"/>
</dbReference>
<dbReference type="Pfam" id="PF25954">
    <property type="entry name" value="Beta-barrel_RND_2"/>
    <property type="match status" value="1"/>
</dbReference>
<dbReference type="Gene3D" id="2.40.30.170">
    <property type="match status" value="1"/>
</dbReference>
<dbReference type="OrthoDB" id="5502471at2"/>
<dbReference type="RefSeq" id="WP_055433175.1">
    <property type="nucleotide sequence ID" value="NZ_CYHA01000001.1"/>
</dbReference>
<dbReference type="InterPro" id="IPR058792">
    <property type="entry name" value="Beta-barrel_RND_2"/>
</dbReference>
<organism evidence="5 6">
    <name type="scientific">Gulbenkiania indica</name>
    <dbReference type="NCBI Taxonomy" id="375574"/>
    <lineage>
        <taxon>Bacteria</taxon>
        <taxon>Pseudomonadati</taxon>
        <taxon>Pseudomonadota</taxon>
        <taxon>Betaproteobacteria</taxon>
        <taxon>Neisseriales</taxon>
        <taxon>Chromobacteriaceae</taxon>
        <taxon>Gulbenkiania</taxon>
    </lineage>
</organism>
<keyword evidence="6" id="KW-1185">Reference proteome</keyword>
<dbReference type="PANTHER" id="PTHR30469:SF33">
    <property type="entry name" value="SLR1207 PROTEIN"/>
    <property type="match status" value="1"/>
</dbReference>
<dbReference type="PANTHER" id="PTHR30469">
    <property type="entry name" value="MULTIDRUG RESISTANCE PROTEIN MDTA"/>
    <property type="match status" value="1"/>
</dbReference>
<sequence length="367" mass="39191">MKQTTAILACLAILALAGCNRGQKAEEAETAKPAAPPVRTLAALDIVTAKVGTVSEAVPFTGTLNPEKSSQVAARAEGTVQSVSVREGQTVRRGEVLAVIDSETLRQSVIQQEAQLANNRARLRLSQQKLHRQRELVERGFISRLAFEELQSDYAVSEGEVRAQAAELARARQDLAEAVVKAPLDGVVYQKKINVGDVAARNAVLFAVADLSVLEVEATLPAQRAASVNVGQTARFKVEGGSTVFQGRVTRLNPVAAPGTRSFTAYVRVDNRDARLKAGQFVQGDIVLRELPEAVSLPQAAVREADKSPWVMVVRNGRLEKRPVEILLTADTTRTVAVKGLNAGEVVLSANLIGMKPGDAVRLPSAG</sequence>
<keyword evidence="2" id="KW-0732">Signal</keyword>
<evidence type="ECO:0000313" key="5">
    <source>
        <dbReference type="EMBL" id="CUA81634.1"/>
    </source>
</evidence>
<dbReference type="PROSITE" id="PS51257">
    <property type="entry name" value="PROKAR_LIPOPROTEIN"/>
    <property type="match status" value="1"/>
</dbReference>
<dbReference type="InterPro" id="IPR058647">
    <property type="entry name" value="BSH_CzcB-like"/>
</dbReference>
<dbReference type="GO" id="GO:0015562">
    <property type="term" value="F:efflux transmembrane transporter activity"/>
    <property type="evidence" value="ECO:0007669"/>
    <property type="project" value="TreeGrafter"/>
</dbReference>
<dbReference type="Gene3D" id="1.10.287.470">
    <property type="entry name" value="Helix hairpin bin"/>
    <property type="match status" value="1"/>
</dbReference>
<evidence type="ECO:0000259" key="4">
    <source>
        <dbReference type="Pfam" id="PF25973"/>
    </source>
</evidence>
<proteinExistence type="inferred from homology"/>
<name>A0A0K6GSB9_9NEIS</name>
<feature type="chain" id="PRO_5005503431" evidence="2">
    <location>
        <begin position="18"/>
        <end position="367"/>
    </location>
</feature>
<evidence type="ECO:0000313" key="6">
    <source>
        <dbReference type="Proteomes" id="UP000243535"/>
    </source>
</evidence>
<protein>
    <submittedName>
        <fullName evidence="5">RND family efflux transporter, MFP subunit</fullName>
    </submittedName>
</protein>
<dbReference type="AlphaFoldDB" id="A0A0K6GSB9"/>
<dbReference type="InterPro" id="IPR006143">
    <property type="entry name" value="RND_pump_MFP"/>
</dbReference>
<dbReference type="EMBL" id="CYHA01000001">
    <property type="protein sequence ID" value="CUA81634.1"/>
    <property type="molecule type" value="Genomic_DNA"/>
</dbReference>
<dbReference type="STRING" id="375574.GCA_001418035_00275"/>
<dbReference type="Gene3D" id="2.40.420.20">
    <property type="match status" value="1"/>
</dbReference>
<dbReference type="Pfam" id="PF25973">
    <property type="entry name" value="BSH_CzcB"/>
    <property type="match status" value="1"/>
</dbReference>
<accession>A0A0K6GSB9</accession>
<feature type="signal peptide" evidence="2">
    <location>
        <begin position="1"/>
        <end position="17"/>
    </location>
</feature>
<dbReference type="Gene3D" id="2.40.50.100">
    <property type="match status" value="1"/>
</dbReference>
<evidence type="ECO:0000259" key="3">
    <source>
        <dbReference type="Pfam" id="PF25954"/>
    </source>
</evidence>
<dbReference type="Proteomes" id="UP000243535">
    <property type="component" value="Unassembled WGS sequence"/>
</dbReference>
<evidence type="ECO:0000256" key="2">
    <source>
        <dbReference type="SAM" id="SignalP"/>
    </source>
</evidence>
<feature type="domain" description="CzcB-like barrel-sandwich hybrid" evidence="4">
    <location>
        <begin position="70"/>
        <end position="210"/>
    </location>
</feature>
<reference evidence="6" key="1">
    <citation type="submission" date="2015-08" db="EMBL/GenBank/DDBJ databases">
        <authorList>
            <person name="Varghese N."/>
        </authorList>
    </citation>
    <scope>NUCLEOTIDE SEQUENCE [LARGE SCALE GENOMIC DNA]</scope>
    <source>
        <strain evidence="6">DSM 17901</strain>
    </source>
</reference>
<comment type="similarity">
    <text evidence="1">Belongs to the membrane fusion protein (MFP) (TC 8.A.1) family.</text>
</comment>
<dbReference type="GO" id="GO:1990281">
    <property type="term" value="C:efflux pump complex"/>
    <property type="evidence" value="ECO:0007669"/>
    <property type="project" value="TreeGrafter"/>
</dbReference>
<gene>
    <name evidence="5" type="ORF">Ga0061063_0476</name>
</gene>
<evidence type="ECO:0000256" key="1">
    <source>
        <dbReference type="ARBA" id="ARBA00009477"/>
    </source>
</evidence>